<reference evidence="5 6" key="1">
    <citation type="submission" date="2022-05" db="EMBL/GenBank/DDBJ databases">
        <authorList>
            <consortium name="Genoscope - CEA"/>
            <person name="William W."/>
        </authorList>
    </citation>
    <scope>NUCLEOTIDE SEQUENCE [LARGE SCALE GENOMIC DNA]</scope>
</reference>
<dbReference type="InterPro" id="IPR014352">
    <property type="entry name" value="FERM/acyl-CoA-bd_prot_sf"/>
</dbReference>
<dbReference type="Proteomes" id="UP001159405">
    <property type="component" value="Unassembled WGS sequence"/>
</dbReference>
<accession>A0ABN8NUP2</accession>
<dbReference type="PANTHER" id="PTHR22973">
    <property type="entry name" value="LD35087P"/>
    <property type="match status" value="1"/>
</dbReference>
<evidence type="ECO:0000256" key="2">
    <source>
        <dbReference type="SAM" id="MobiDB-lite"/>
    </source>
</evidence>
<feature type="compositionally biased region" description="Low complexity" evidence="2">
    <location>
        <begin position="205"/>
        <end position="221"/>
    </location>
</feature>
<dbReference type="InterPro" id="IPR009038">
    <property type="entry name" value="GOLD_dom"/>
</dbReference>
<feature type="domain" description="ACB" evidence="4">
    <location>
        <begin position="48"/>
        <end position="138"/>
    </location>
</feature>
<dbReference type="InterPro" id="IPR036598">
    <property type="entry name" value="GOLD_dom_sf"/>
</dbReference>
<dbReference type="SUPFAM" id="SSF47027">
    <property type="entry name" value="Acyl-CoA binding protein"/>
    <property type="match status" value="1"/>
</dbReference>
<sequence>MADAERSSEIAENSHELTITEEQNTSIEENEKPEKEPREEPYNYGYSLPEYYKLCLQYYHKEKQIIKLTYDEKVQLTAYWKQISSGAYDPEKYPDVGYFDVIGNDRRRAWESLGTMQPREAMKKFCSLLGTCSPELGPWMEAQQKEKEEKERLRREEEERLRREAEEEAERERQRLLAEEMRRQAEEEERRKQEEIMQQQEREQILQQQQQERLQQQQHQQSPGQQPKTVAVNGTPRIAPASLWTRPKVQEFIQHVKSDPSSVLVVGRGETMTVRVPTHEGGTCLFWEFATEYYDLGFGVCFEWSQPHTKNITVAVNESDEDEFAEEEKSTESESSSPKPKIDEILPVVRRPCNEEVIVGSHMYPGRGVYLLKFDNSYSLFRSKTLYYRVYYTR</sequence>
<evidence type="ECO:0000256" key="1">
    <source>
        <dbReference type="ARBA" id="ARBA00022990"/>
    </source>
</evidence>
<comment type="caution">
    <text evidence="5">The sequence shown here is derived from an EMBL/GenBank/DDBJ whole genome shotgun (WGS) entry which is preliminary data.</text>
</comment>
<keyword evidence="1" id="KW-0007">Acetylation</keyword>
<evidence type="ECO:0000259" key="4">
    <source>
        <dbReference type="PROSITE" id="PS51228"/>
    </source>
</evidence>
<dbReference type="InterPro" id="IPR035984">
    <property type="entry name" value="Acyl-CoA-binding_sf"/>
</dbReference>
<feature type="compositionally biased region" description="Basic and acidic residues" evidence="2">
    <location>
        <begin position="143"/>
        <end position="170"/>
    </location>
</feature>
<feature type="compositionally biased region" description="Basic and acidic residues" evidence="2">
    <location>
        <begin position="184"/>
        <end position="204"/>
    </location>
</feature>
<feature type="compositionally biased region" description="Polar residues" evidence="2">
    <location>
        <begin position="16"/>
        <end position="27"/>
    </location>
</feature>
<dbReference type="Gene3D" id="1.20.80.10">
    <property type="match status" value="1"/>
</dbReference>
<feature type="region of interest" description="Disordered" evidence="2">
    <location>
        <begin position="319"/>
        <end position="341"/>
    </location>
</feature>
<name>A0ABN8NUP2_9CNID</name>
<dbReference type="Pfam" id="PF00887">
    <property type="entry name" value="ACBP"/>
    <property type="match status" value="1"/>
</dbReference>
<gene>
    <name evidence="5" type="ORF">PLOB_00029522</name>
</gene>
<dbReference type="Gene3D" id="2.60.120.680">
    <property type="entry name" value="GOLD domain"/>
    <property type="match status" value="1"/>
</dbReference>
<dbReference type="PROSITE" id="PS50866">
    <property type="entry name" value="GOLD"/>
    <property type="match status" value="1"/>
</dbReference>
<feature type="domain" description="GOLD" evidence="3">
    <location>
        <begin position="249"/>
        <end position="392"/>
    </location>
</feature>
<organism evidence="5 6">
    <name type="scientific">Porites lobata</name>
    <dbReference type="NCBI Taxonomy" id="104759"/>
    <lineage>
        <taxon>Eukaryota</taxon>
        <taxon>Metazoa</taxon>
        <taxon>Cnidaria</taxon>
        <taxon>Anthozoa</taxon>
        <taxon>Hexacorallia</taxon>
        <taxon>Scleractinia</taxon>
        <taxon>Fungiina</taxon>
        <taxon>Poritidae</taxon>
        <taxon>Porites</taxon>
    </lineage>
</organism>
<evidence type="ECO:0000313" key="5">
    <source>
        <dbReference type="EMBL" id="CAH3122742.1"/>
    </source>
</evidence>
<feature type="compositionally biased region" description="Basic and acidic residues" evidence="2">
    <location>
        <begin position="29"/>
        <end position="41"/>
    </location>
</feature>
<evidence type="ECO:0000313" key="6">
    <source>
        <dbReference type="Proteomes" id="UP001159405"/>
    </source>
</evidence>
<dbReference type="EMBL" id="CALNXK010000037">
    <property type="protein sequence ID" value="CAH3122742.1"/>
    <property type="molecule type" value="Genomic_DNA"/>
</dbReference>
<dbReference type="PROSITE" id="PS51228">
    <property type="entry name" value="ACB_2"/>
    <property type="match status" value="1"/>
</dbReference>
<keyword evidence="6" id="KW-1185">Reference proteome</keyword>
<protein>
    <recommendedName>
        <fullName evidence="7">Golgi resident protein GCP60</fullName>
    </recommendedName>
</protein>
<evidence type="ECO:0000259" key="3">
    <source>
        <dbReference type="PROSITE" id="PS50866"/>
    </source>
</evidence>
<proteinExistence type="predicted"/>
<feature type="region of interest" description="Disordered" evidence="2">
    <location>
        <begin position="184"/>
        <end position="232"/>
    </location>
</feature>
<dbReference type="InterPro" id="IPR052269">
    <property type="entry name" value="Golgi-PI4KB_interaction"/>
</dbReference>
<feature type="compositionally biased region" description="Basic and acidic residues" evidence="2">
    <location>
        <begin position="1"/>
        <end position="15"/>
    </location>
</feature>
<dbReference type="InterPro" id="IPR000582">
    <property type="entry name" value="Acyl-CoA-binding_protein"/>
</dbReference>
<dbReference type="SUPFAM" id="SSF101576">
    <property type="entry name" value="Supernatant protein factor (SPF), C-terminal domain"/>
    <property type="match status" value="1"/>
</dbReference>
<feature type="region of interest" description="Disordered" evidence="2">
    <location>
        <begin position="1"/>
        <end position="42"/>
    </location>
</feature>
<dbReference type="PANTHER" id="PTHR22973:SF12">
    <property type="entry name" value="LD35087P"/>
    <property type="match status" value="1"/>
</dbReference>
<dbReference type="Pfam" id="PF13897">
    <property type="entry name" value="GOLD_2"/>
    <property type="match status" value="1"/>
</dbReference>
<feature type="region of interest" description="Disordered" evidence="2">
    <location>
        <begin position="137"/>
        <end position="170"/>
    </location>
</feature>
<evidence type="ECO:0008006" key="7">
    <source>
        <dbReference type="Google" id="ProtNLM"/>
    </source>
</evidence>